<dbReference type="InterPro" id="IPR033399">
    <property type="entry name" value="TP_0789-like"/>
</dbReference>
<reference evidence="2" key="1">
    <citation type="submission" date="2018-06" db="EMBL/GenBank/DDBJ databases">
        <authorList>
            <person name="Zhirakovskaya E."/>
        </authorList>
    </citation>
    <scope>NUCLEOTIDE SEQUENCE</scope>
</reference>
<accession>A0A3B1D108</accession>
<dbReference type="AlphaFoldDB" id="A0A3B1D108"/>
<evidence type="ECO:0000259" key="1">
    <source>
        <dbReference type="Pfam" id="PF17131"/>
    </source>
</evidence>
<dbReference type="EMBL" id="UOGD01000460">
    <property type="protein sequence ID" value="VAX29678.1"/>
    <property type="molecule type" value="Genomic_DNA"/>
</dbReference>
<organism evidence="2">
    <name type="scientific">hydrothermal vent metagenome</name>
    <dbReference type="NCBI Taxonomy" id="652676"/>
    <lineage>
        <taxon>unclassified sequences</taxon>
        <taxon>metagenomes</taxon>
        <taxon>ecological metagenomes</taxon>
    </lineage>
</organism>
<sequence length="245" mass="28663">MKLITFFILLAFNLLFAQNAYEIVKKSNDNIMGLTSQSISKMTIIRPDWSREVEMKTWSKGTKYFLIYITSPPRDEGQVFLKRDKELWNWMPSIGRMIKLPPSMMMQSWMGSDFTNDDLLKQSSVVKDYTHKIIGEDKIEGYDCWIIELIPKPDAPVVWGKIIMHISKKHYLQLKVKFFDETLELVNTMIGSKIKDVGDRTLPTRLEMKPADKPGNKTIFEYSEIKFNIPISNSFFSKQNMKRIK</sequence>
<dbReference type="Pfam" id="PF17131">
    <property type="entry name" value="LolA_like"/>
    <property type="match status" value="1"/>
</dbReference>
<dbReference type="SUPFAM" id="SSF89392">
    <property type="entry name" value="Prokaryotic lipoproteins and lipoprotein localization factors"/>
    <property type="match status" value="1"/>
</dbReference>
<dbReference type="InterPro" id="IPR029046">
    <property type="entry name" value="LolA/LolB/LppX"/>
</dbReference>
<keyword evidence="2" id="KW-0449">Lipoprotein</keyword>
<dbReference type="Gene3D" id="2.50.20.10">
    <property type="entry name" value="Lipoprotein localisation LolA/LolB/LppX"/>
    <property type="match status" value="1"/>
</dbReference>
<feature type="domain" description="Uncharacterized protein TP-0789" evidence="1">
    <location>
        <begin position="62"/>
        <end position="243"/>
    </location>
</feature>
<evidence type="ECO:0000313" key="2">
    <source>
        <dbReference type="EMBL" id="VAX29678.1"/>
    </source>
</evidence>
<name>A0A3B1D108_9ZZZZ</name>
<protein>
    <submittedName>
        <fullName evidence="2">Outer membrane lipoprotein-sorting protein</fullName>
    </submittedName>
</protein>
<dbReference type="CDD" id="cd16329">
    <property type="entry name" value="LolA_like"/>
    <property type="match status" value="1"/>
</dbReference>
<proteinExistence type="predicted"/>
<gene>
    <name evidence="2" type="ORF">MNBD_IGNAVI01-3187</name>
</gene>